<evidence type="ECO:0000259" key="1">
    <source>
        <dbReference type="Pfam" id="PF00501"/>
    </source>
</evidence>
<dbReference type="InterPro" id="IPR042099">
    <property type="entry name" value="ANL_N_sf"/>
</dbReference>
<dbReference type="RefSeq" id="WP_317831179.1">
    <property type="nucleotide sequence ID" value="NZ_CP136920.1"/>
</dbReference>
<dbReference type="PANTHER" id="PTHR43767:SF1">
    <property type="entry name" value="NONRIBOSOMAL PEPTIDE SYNTHASE PES1 (EUROFUNG)-RELATED"/>
    <property type="match status" value="1"/>
</dbReference>
<dbReference type="InterPro" id="IPR020845">
    <property type="entry name" value="AMP-binding_CS"/>
</dbReference>
<sequence>MAEFANVSRFLEDAASSAPQAIAVRAPTGKVSSGVIPYHELSFEALNLWASSATQLFAEQGIQRGDRVLLMVRPGLELIACVFALFRLGAPPVVIDPGMGLRGFLSCVRQSKPDALVGIPLAHAVSKVFRPSFASVKSRVVVGKNFQKRLKLFDGKSVSTAQTASDELAAILFTSGSTGPAKGVCYEHGMFEAQVSMIREQYGICSGEVDLPMLPIFALFNPALGMTTIVPQMNPSRPASVDPARIVMAIEQNQVTNSFGSPVLWSKVVAYCEEEKKLLPSIRRVLMAGAPASPELIDRLKTLIPNGEVHTPYGATEVLPVSSICGSEILKETAEKTRNGSGTCVGGLLPGVEAKILPISDEPIQKIDDSHGLPQGTIGEIVVTGPSVTKTYDKLPGATIKAKVVDKNGRIWHRMGDLGYFDESERLWFCGRSAERVETEAGLLFTDRVEAIFNQHPTVFRTALVGLGDRPKQRPVLAVEVYRQHWPLSDETRKQLTYDLLELGKTHEISDFRFVKRFPVDVRHNAKIHRLSLKRGFEG</sequence>
<dbReference type="InterPro" id="IPR050237">
    <property type="entry name" value="ATP-dep_AMP-bd_enzyme"/>
</dbReference>
<dbReference type="EMBL" id="CP136920">
    <property type="protein sequence ID" value="WOO39325.1"/>
    <property type="molecule type" value="Genomic_DNA"/>
</dbReference>
<dbReference type="GO" id="GO:0016874">
    <property type="term" value="F:ligase activity"/>
    <property type="evidence" value="ECO:0007669"/>
    <property type="project" value="UniProtKB-KW"/>
</dbReference>
<name>A0AAQ3L8N6_9BACT</name>
<dbReference type="AlphaFoldDB" id="A0AAQ3L8N6"/>
<dbReference type="Pfam" id="PF00501">
    <property type="entry name" value="AMP-binding"/>
    <property type="match status" value="1"/>
</dbReference>
<accession>A0AAQ3L8N6</accession>
<dbReference type="NCBIfam" id="NF006754">
    <property type="entry name" value="PRK09274.1"/>
    <property type="match status" value="1"/>
</dbReference>
<dbReference type="InterPro" id="IPR000873">
    <property type="entry name" value="AMP-dep_synth/lig_dom"/>
</dbReference>
<feature type="domain" description="AMP-dependent synthetase/ligase" evidence="1">
    <location>
        <begin position="12"/>
        <end position="392"/>
    </location>
</feature>
<evidence type="ECO:0000313" key="2">
    <source>
        <dbReference type="EMBL" id="WOO39325.1"/>
    </source>
</evidence>
<evidence type="ECO:0000313" key="3">
    <source>
        <dbReference type="Proteomes" id="UP001304300"/>
    </source>
</evidence>
<dbReference type="SUPFAM" id="SSF56801">
    <property type="entry name" value="Acetyl-CoA synthetase-like"/>
    <property type="match status" value="1"/>
</dbReference>
<organism evidence="2 3">
    <name type="scientific">Rubellicoccus peritrichatus</name>
    <dbReference type="NCBI Taxonomy" id="3080537"/>
    <lineage>
        <taxon>Bacteria</taxon>
        <taxon>Pseudomonadati</taxon>
        <taxon>Verrucomicrobiota</taxon>
        <taxon>Opitutia</taxon>
        <taxon>Puniceicoccales</taxon>
        <taxon>Cerasicoccaceae</taxon>
        <taxon>Rubellicoccus</taxon>
    </lineage>
</organism>
<dbReference type="Gene3D" id="3.40.50.12780">
    <property type="entry name" value="N-terminal domain of ligase-like"/>
    <property type="match status" value="1"/>
</dbReference>
<gene>
    <name evidence="2" type="ORF">RZN69_11935</name>
</gene>
<dbReference type="PANTHER" id="PTHR43767">
    <property type="entry name" value="LONG-CHAIN-FATTY-ACID--COA LIGASE"/>
    <property type="match status" value="1"/>
</dbReference>
<dbReference type="Proteomes" id="UP001304300">
    <property type="component" value="Chromosome"/>
</dbReference>
<keyword evidence="2" id="KW-0436">Ligase</keyword>
<proteinExistence type="predicted"/>
<reference evidence="2 3" key="1">
    <citation type="submission" date="2023-10" db="EMBL/GenBank/DDBJ databases">
        <title>Rubellicoccus peritrichatus gen. nov., sp. nov., isolated from an algae of coral reef tank.</title>
        <authorList>
            <person name="Luo J."/>
        </authorList>
    </citation>
    <scope>NUCLEOTIDE SEQUENCE [LARGE SCALE GENOMIC DNA]</scope>
    <source>
        <strain evidence="2 3">CR14</strain>
    </source>
</reference>
<dbReference type="PROSITE" id="PS00455">
    <property type="entry name" value="AMP_BINDING"/>
    <property type="match status" value="1"/>
</dbReference>
<dbReference type="KEGG" id="puo:RZN69_11935"/>
<keyword evidence="3" id="KW-1185">Reference proteome</keyword>
<protein>
    <submittedName>
        <fullName evidence="2">Fatty acid CoA ligase family protein</fullName>
    </submittedName>
</protein>